<protein>
    <submittedName>
        <fullName evidence="1">Uncharacterized protein</fullName>
    </submittedName>
</protein>
<dbReference type="Proteomes" id="UP000053989">
    <property type="component" value="Unassembled WGS sequence"/>
</dbReference>
<evidence type="ECO:0000313" key="1">
    <source>
        <dbReference type="EMBL" id="KIM50885.1"/>
    </source>
</evidence>
<dbReference type="AlphaFoldDB" id="A0A0C3CQK6"/>
<keyword evidence="2" id="KW-1185">Reference proteome</keyword>
<gene>
    <name evidence="1" type="ORF">SCLCIDRAFT_1225041</name>
</gene>
<dbReference type="HOGENOM" id="CLU_2887122_0_0_1"/>
<evidence type="ECO:0000313" key="2">
    <source>
        <dbReference type="Proteomes" id="UP000053989"/>
    </source>
</evidence>
<reference evidence="1 2" key="1">
    <citation type="submission" date="2014-04" db="EMBL/GenBank/DDBJ databases">
        <authorList>
            <consortium name="DOE Joint Genome Institute"/>
            <person name="Kuo A."/>
            <person name="Kohler A."/>
            <person name="Nagy L.G."/>
            <person name="Floudas D."/>
            <person name="Copeland A."/>
            <person name="Barry K.W."/>
            <person name="Cichocki N."/>
            <person name="Veneault-Fourrey C."/>
            <person name="LaButti K."/>
            <person name="Lindquist E.A."/>
            <person name="Lipzen A."/>
            <person name="Lundell T."/>
            <person name="Morin E."/>
            <person name="Murat C."/>
            <person name="Sun H."/>
            <person name="Tunlid A."/>
            <person name="Henrissat B."/>
            <person name="Grigoriev I.V."/>
            <person name="Hibbett D.S."/>
            <person name="Martin F."/>
            <person name="Nordberg H.P."/>
            <person name="Cantor M.N."/>
            <person name="Hua S.X."/>
        </authorList>
    </citation>
    <scope>NUCLEOTIDE SEQUENCE [LARGE SCALE GENOMIC DNA]</scope>
    <source>
        <strain evidence="1 2">Foug A</strain>
    </source>
</reference>
<reference evidence="2" key="2">
    <citation type="submission" date="2015-01" db="EMBL/GenBank/DDBJ databases">
        <title>Evolutionary Origins and Diversification of the Mycorrhizal Mutualists.</title>
        <authorList>
            <consortium name="DOE Joint Genome Institute"/>
            <consortium name="Mycorrhizal Genomics Consortium"/>
            <person name="Kohler A."/>
            <person name="Kuo A."/>
            <person name="Nagy L.G."/>
            <person name="Floudas D."/>
            <person name="Copeland A."/>
            <person name="Barry K.W."/>
            <person name="Cichocki N."/>
            <person name="Veneault-Fourrey C."/>
            <person name="LaButti K."/>
            <person name="Lindquist E.A."/>
            <person name="Lipzen A."/>
            <person name="Lundell T."/>
            <person name="Morin E."/>
            <person name="Murat C."/>
            <person name="Riley R."/>
            <person name="Ohm R."/>
            <person name="Sun H."/>
            <person name="Tunlid A."/>
            <person name="Henrissat B."/>
            <person name="Grigoriev I.V."/>
            <person name="Hibbett D.S."/>
            <person name="Martin F."/>
        </authorList>
    </citation>
    <scope>NUCLEOTIDE SEQUENCE [LARGE SCALE GENOMIC DNA]</scope>
    <source>
        <strain evidence="2">Foug A</strain>
    </source>
</reference>
<organism evidence="1 2">
    <name type="scientific">Scleroderma citrinum Foug A</name>
    <dbReference type="NCBI Taxonomy" id="1036808"/>
    <lineage>
        <taxon>Eukaryota</taxon>
        <taxon>Fungi</taxon>
        <taxon>Dikarya</taxon>
        <taxon>Basidiomycota</taxon>
        <taxon>Agaricomycotina</taxon>
        <taxon>Agaricomycetes</taxon>
        <taxon>Agaricomycetidae</taxon>
        <taxon>Boletales</taxon>
        <taxon>Sclerodermatineae</taxon>
        <taxon>Sclerodermataceae</taxon>
        <taxon>Scleroderma</taxon>
    </lineage>
</organism>
<name>A0A0C3CQK6_9AGAM</name>
<dbReference type="InParanoid" id="A0A0C3CQK6"/>
<sequence length="63" mass="6409">MGLVGLGQVPLALVEPSLALAAINAAPKDTLVVAITRVDAVPVGKVARLQGMPVIVANRIKPD</sequence>
<proteinExistence type="predicted"/>
<dbReference type="EMBL" id="KN822313">
    <property type="protein sequence ID" value="KIM50885.1"/>
    <property type="molecule type" value="Genomic_DNA"/>
</dbReference>
<accession>A0A0C3CQK6</accession>